<reference evidence="1" key="1">
    <citation type="submission" date="2023-12" db="EMBL/GenBank/DDBJ databases">
        <title>Dolosigranulum savutii sp. nov. isolated from human upper respiratory samples collected in Botswana.</title>
        <authorList>
            <person name="Kelly M.S."/>
        </authorList>
    </citation>
    <scope>NUCLEOTIDE SEQUENCE</scope>
    <source>
        <strain evidence="1">MSK312</strain>
    </source>
</reference>
<sequence length="92" mass="10731">MPMQITLDKDIKQELLIEVRKAYSEAIEQARRDVGLIKEFYSYKECLEVLNIGSLTTFKANYIDQGLPTYKIGNSVYVKKTELNNFIEQHQI</sequence>
<organism evidence="1">
    <name type="scientific">Dolosigranulum savutiense</name>
    <dbReference type="NCBI Taxonomy" id="3110288"/>
    <lineage>
        <taxon>Bacteria</taxon>
        <taxon>Bacillati</taxon>
        <taxon>Bacillota</taxon>
        <taxon>Bacilli</taxon>
        <taxon>Lactobacillales</taxon>
        <taxon>Carnobacteriaceae</taxon>
        <taxon>Dolosigranulum</taxon>
    </lineage>
</organism>
<dbReference type="EMBL" id="CP142434">
    <property type="protein sequence ID" value="XBC48420.1"/>
    <property type="molecule type" value="Genomic_DNA"/>
</dbReference>
<name>A0AB74TZ50_9LACT</name>
<evidence type="ECO:0000313" key="1">
    <source>
        <dbReference type="EMBL" id="XBC48420.1"/>
    </source>
</evidence>
<gene>
    <name evidence="1" type="ORF">VUQ09_03240</name>
</gene>
<proteinExistence type="predicted"/>
<protein>
    <recommendedName>
        <fullName evidence="2">DNA-binding protein</fullName>
    </recommendedName>
</protein>
<dbReference type="RefSeq" id="WP_347298411.1">
    <property type="nucleotide sequence ID" value="NZ_CP142434.1"/>
</dbReference>
<accession>A0AB74TZ50</accession>
<dbReference type="AlphaFoldDB" id="A0AB74TZ50"/>
<evidence type="ECO:0008006" key="2">
    <source>
        <dbReference type="Google" id="ProtNLM"/>
    </source>
</evidence>